<dbReference type="Proteomes" id="UP001302072">
    <property type="component" value="Chromosome"/>
</dbReference>
<organism evidence="1 2">
    <name type="scientific">Stenotrophomonas oahuensis</name>
    <dbReference type="NCBI Taxonomy" id="3003271"/>
    <lineage>
        <taxon>Bacteria</taxon>
        <taxon>Pseudomonadati</taxon>
        <taxon>Pseudomonadota</taxon>
        <taxon>Gammaproteobacteria</taxon>
        <taxon>Lysobacterales</taxon>
        <taxon>Lysobacteraceae</taxon>
        <taxon>Stenotrophomonas</taxon>
    </lineage>
</organism>
<accession>A0ABY9YM61</accession>
<dbReference type="SUPFAM" id="SSF54975">
    <property type="entry name" value="Acylphosphatase/BLUF domain-like"/>
    <property type="match status" value="1"/>
</dbReference>
<name>A0ABY9YM61_9GAMM</name>
<dbReference type="EMBL" id="CP115541">
    <property type="protein sequence ID" value="WNH51802.1"/>
    <property type="molecule type" value="Genomic_DNA"/>
</dbReference>
<dbReference type="InterPro" id="IPR036046">
    <property type="entry name" value="Acylphosphatase-like_dom_sf"/>
</dbReference>
<sequence>MSWILVMGQKPGHWPGFRLTGVTGVLPCDGKRLLQYIEGSDLVCDFREELIADALP</sequence>
<gene>
    <name evidence="1" type="ORF">PDM29_15845</name>
</gene>
<evidence type="ECO:0000313" key="2">
    <source>
        <dbReference type="Proteomes" id="UP001302072"/>
    </source>
</evidence>
<evidence type="ECO:0000313" key="1">
    <source>
        <dbReference type="EMBL" id="WNH51802.1"/>
    </source>
</evidence>
<reference evidence="1 2" key="1">
    <citation type="submission" date="2022-12" db="EMBL/GenBank/DDBJ databases">
        <title>Two new species, Stenotrophomonas aracearum and Stenotrophomonas oahuensis, isolated from Anthurium (Araceae family) in Hawaii.</title>
        <authorList>
            <person name="Chunag S.C."/>
            <person name="Dobhal S."/>
            <person name="Alvarez A."/>
            <person name="Arif M."/>
        </authorList>
    </citation>
    <scope>NUCLEOTIDE SEQUENCE [LARGE SCALE GENOMIC DNA]</scope>
    <source>
        <strain evidence="1 2">A5586</strain>
    </source>
</reference>
<protein>
    <submittedName>
        <fullName evidence="1">Uncharacterized protein</fullName>
    </submittedName>
</protein>
<proteinExistence type="predicted"/>
<dbReference type="RefSeq" id="WP_311191021.1">
    <property type="nucleotide sequence ID" value="NZ_CP115541.1"/>
</dbReference>
<keyword evidence="2" id="KW-1185">Reference proteome</keyword>